<reference evidence="7 8" key="1">
    <citation type="submission" date="2016-10" db="EMBL/GenBank/DDBJ databases">
        <authorList>
            <person name="de Groot N.N."/>
        </authorList>
    </citation>
    <scope>NUCLEOTIDE SEQUENCE [LARGE SCALE GENOMIC DNA]</scope>
    <source>
        <strain evidence="7 8">B7-7</strain>
    </source>
</reference>
<feature type="domain" description="Helicase ATP-binding" evidence="5">
    <location>
        <begin position="116"/>
        <end position="288"/>
    </location>
</feature>
<dbReference type="InterPro" id="IPR014001">
    <property type="entry name" value="Helicase_ATP-bd"/>
</dbReference>
<sequence>MPVNYAPGMRVEIRDAEWRIRMISRTTDGGYLLICEGISELVRGREGHFLTTLESHIRILDPRKTHLIDDLSSGYQASLLYLDTVIRKTPVAGPQIRLGHRAALDPLPFQLEPARQGLSQARCRILIADAVGLGKTLEAGILTAELIARGRGRRILVLTSKSMLAQFQQEFWNRFTIPLVRLDSVGLQRVRNRIPGNHNPFHYFDRAIISIDTLKQDIEYRHHLEQAHWDIIIIDEAHNVAERGGHSQRARLARLLATRSDTLIMLSATPHDGKPRSFASLMNMLDPTAIANPEDYAHEDFRDKGLVIRRFKKDVQDQLGRYQHERDIDRIRIPASAAEEAAHDFLDGLTFHTLDGRPGAGGAQLFRTTLKKALYSSPAACLATLDTRLRRLEKLDPNPDLIQDQDTLRQLRQILQAIDPTHFSKYQRLLTLLGTGPDSLGWQPNDTEDRLVIFTESLRTLDFLQHHLCADLSLKPDQVAVLRGDRPDRELMAIVEDFGRREAPVRLLLCSDVAAEGINLHHLSHRLIHFDIPWSLMVFQQRNGRIDRYGQTRCPRIRYLITAASNPRVQDEQRVLDILIDKDEQAQRNIGDPSEFLGQFDAAEEEATVAEFMEQDSDDLAGLFAQFLDQQQSQSANPLDAFIPDTPATPPPAAAPFSLFEDDFHYATTALNGLRDSGVPLQVDVDPRARRLTLTSPPDLVQRLRHLPPESRPDNDRFILTPVVERIKDGLRRRRDEDSPWAEEHYLWPLHPVMEWLADRALSAFGRHTAPVLRLPAALGPEDTAFLLHGGYPNRRGYLLIQSWIGLVLRAGQVVDTLTLDGFCRRLQLTPGQMANRGQAGPTDTLQAQLPEVVDLALTHLDQHRRREEAHLNHQLNIQMSAMDALKQRHIRQLEQALSASAQADALKTRRRDEGMAHIDRIFKDYEDWLEDTQMIEPQPYIQVIVACTGEET</sequence>
<dbReference type="GO" id="GO:0016787">
    <property type="term" value="F:hydrolase activity"/>
    <property type="evidence" value="ECO:0007669"/>
    <property type="project" value="UniProtKB-KW"/>
</dbReference>
<dbReference type="Gene3D" id="3.40.50.300">
    <property type="entry name" value="P-loop containing nucleotide triphosphate hydrolases"/>
    <property type="match status" value="1"/>
</dbReference>
<evidence type="ECO:0000256" key="1">
    <source>
        <dbReference type="ARBA" id="ARBA00022741"/>
    </source>
</evidence>
<evidence type="ECO:0000313" key="8">
    <source>
        <dbReference type="Proteomes" id="UP000199496"/>
    </source>
</evidence>
<keyword evidence="3" id="KW-0347">Helicase</keyword>
<dbReference type="InterPro" id="IPR000330">
    <property type="entry name" value="SNF2_N"/>
</dbReference>
<keyword evidence="4" id="KW-0067">ATP-binding</keyword>
<dbReference type="CDD" id="cd18011">
    <property type="entry name" value="DEXDc_RapA"/>
    <property type="match status" value="1"/>
</dbReference>
<dbReference type="PANTHER" id="PTHR45766:SF6">
    <property type="entry name" value="SWI_SNF-RELATED MATRIX-ASSOCIATED ACTIN-DEPENDENT REGULATOR OF CHROMATIN SUBFAMILY A-LIKE PROTEIN 1"/>
    <property type="match status" value="1"/>
</dbReference>
<gene>
    <name evidence="7" type="ORF">SAMN05421693_10113</name>
</gene>
<dbReference type="InterPro" id="IPR027417">
    <property type="entry name" value="P-loop_NTPase"/>
</dbReference>
<dbReference type="InterPro" id="IPR038718">
    <property type="entry name" value="SNF2-like_sf"/>
</dbReference>
<dbReference type="PROSITE" id="PS51192">
    <property type="entry name" value="HELICASE_ATP_BIND_1"/>
    <property type="match status" value="1"/>
</dbReference>
<proteinExistence type="predicted"/>
<dbReference type="Gene3D" id="3.40.50.10810">
    <property type="entry name" value="Tandem AAA-ATPase domain"/>
    <property type="match status" value="1"/>
</dbReference>
<dbReference type="InterPro" id="IPR001650">
    <property type="entry name" value="Helicase_C-like"/>
</dbReference>
<evidence type="ECO:0000313" key="7">
    <source>
        <dbReference type="EMBL" id="SEP56354.1"/>
    </source>
</evidence>
<dbReference type="InterPro" id="IPR057342">
    <property type="entry name" value="DEXDc_RapA"/>
</dbReference>
<dbReference type="PROSITE" id="PS51194">
    <property type="entry name" value="HELICASE_CTER"/>
    <property type="match status" value="1"/>
</dbReference>
<organism evidence="7 8">
    <name type="scientific">Ectothiorhodospira magna</name>
    <dbReference type="NCBI Taxonomy" id="867345"/>
    <lineage>
        <taxon>Bacteria</taxon>
        <taxon>Pseudomonadati</taxon>
        <taxon>Pseudomonadota</taxon>
        <taxon>Gammaproteobacteria</taxon>
        <taxon>Chromatiales</taxon>
        <taxon>Ectothiorhodospiraceae</taxon>
        <taxon>Ectothiorhodospira</taxon>
    </lineage>
</organism>
<dbReference type="EMBL" id="FOFO01000001">
    <property type="protein sequence ID" value="SEP56354.1"/>
    <property type="molecule type" value="Genomic_DNA"/>
</dbReference>
<name>A0A1H8YVU7_9GAMM</name>
<keyword evidence="2" id="KW-0378">Hydrolase</keyword>
<keyword evidence="8" id="KW-1185">Reference proteome</keyword>
<dbReference type="InterPro" id="IPR049730">
    <property type="entry name" value="SNF2/RAD54-like_C"/>
</dbReference>
<keyword evidence="1" id="KW-0547">Nucleotide-binding</keyword>
<evidence type="ECO:0000259" key="6">
    <source>
        <dbReference type="PROSITE" id="PS51194"/>
    </source>
</evidence>
<evidence type="ECO:0000259" key="5">
    <source>
        <dbReference type="PROSITE" id="PS51192"/>
    </source>
</evidence>
<evidence type="ECO:0000256" key="2">
    <source>
        <dbReference type="ARBA" id="ARBA00022801"/>
    </source>
</evidence>
<dbReference type="Pfam" id="PF00271">
    <property type="entry name" value="Helicase_C"/>
    <property type="match status" value="1"/>
</dbReference>
<protein>
    <submittedName>
        <fullName evidence="7">SNF2 family N-terminal domain-containing protein</fullName>
    </submittedName>
</protein>
<dbReference type="GO" id="GO:0005524">
    <property type="term" value="F:ATP binding"/>
    <property type="evidence" value="ECO:0007669"/>
    <property type="project" value="UniProtKB-KW"/>
</dbReference>
<evidence type="ECO:0000256" key="3">
    <source>
        <dbReference type="ARBA" id="ARBA00022806"/>
    </source>
</evidence>
<dbReference type="STRING" id="867345.SAMN05421693_10113"/>
<accession>A0A1H8YVU7</accession>
<dbReference type="Pfam" id="PF00176">
    <property type="entry name" value="SNF2-rel_dom"/>
    <property type="match status" value="1"/>
</dbReference>
<dbReference type="GO" id="GO:0004386">
    <property type="term" value="F:helicase activity"/>
    <property type="evidence" value="ECO:0007669"/>
    <property type="project" value="UniProtKB-KW"/>
</dbReference>
<dbReference type="PANTHER" id="PTHR45766">
    <property type="entry name" value="DNA ANNEALING HELICASE AND ENDONUCLEASE ZRANB3 FAMILY MEMBER"/>
    <property type="match status" value="1"/>
</dbReference>
<dbReference type="Proteomes" id="UP000199496">
    <property type="component" value="Unassembled WGS sequence"/>
</dbReference>
<dbReference type="CDD" id="cd18793">
    <property type="entry name" value="SF2_C_SNF"/>
    <property type="match status" value="1"/>
</dbReference>
<feature type="domain" description="Helicase C-terminal" evidence="6">
    <location>
        <begin position="435"/>
        <end position="604"/>
    </location>
</feature>
<dbReference type="RefSeq" id="WP_238375776.1">
    <property type="nucleotide sequence ID" value="NZ_FOFO01000001.1"/>
</dbReference>
<dbReference type="SMART" id="SM00487">
    <property type="entry name" value="DEXDc"/>
    <property type="match status" value="1"/>
</dbReference>
<evidence type="ECO:0000256" key="4">
    <source>
        <dbReference type="ARBA" id="ARBA00022840"/>
    </source>
</evidence>
<dbReference type="SUPFAM" id="SSF52540">
    <property type="entry name" value="P-loop containing nucleoside triphosphate hydrolases"/>
    <property type="match status" value="2"/>
</dbReference>
<dbReference type="SMART" id="SM00490">
    <property type="entry name" value="HELICc"/>
    <property type="match status" value="1"/>
</dbReference>
<dbReference type="AlphaFoldDB" id="A0A1H8YVU7"/>